<evidence type="ECO:0000313" key="2">
    <source>
        <dbReference type="EMBL" id="CAB3700352.1"/>
    </source>
</evidence>
<dbReference type="AlphaFoldDB" id="A0A6J5BCU2"/>
<protein>
    <submittedName>
        <fullName evidence="2">Uncharacterized protein</fullName>
    </submittedName>
</protein>
<evidence type="ECO:0000313" key="3">
    <source>
        <dbReference type="Proteomes" id="UP000507979"/>
    </source>
</evidence>
<proteinExistence type="predicted"/>
<evidence type="ECO:0000256" key="1">
    <source>
        <dbReference type="SAM" id="MobiDB-lite"/>
    </source>
</evidence>
<feature type="region of interest" description="Disordered" evidence="1">
    <location>
        <begin position="1"/>
        <end position="37"/>
    </location>
</feature>
<feature type="compositionally biased region" description="Basic residues" evidence="1">
    <location>
        <begin position="234"/>
        <end position="243"/>
    </location>
</feature>
<dbReference type="EMBL" id="CADIJR010000079">
    <property type="protein sequence ID" value="CAB3700352.1"/>
    <property type="molecule type" value="Genomic_DNA"/>
</dbReference>
<feature type="compositionally biased region" description="Basic and acidic residues" evidence="1">
    <location>
        <begin position="206"/>
        <end position="215"/>
    </location>
</feature>
<feature type="region of interest" description="Disordered" evidence="1">
    <location>
        <begin position="199"/>
        <end position="243"/>
    </location>
</feature>
<accession>A0A6J5BCU2</accession>
<keyword evidence="3" id="KW-1185">Reference proteome</keyword>
<reference evidence="2 3" key="1">
    <citation type="submission" date="2020-04" db="EMBL/GenBank/DDBJ databases">
        <authorList>
            <person name="De Canck E."/>
        </authorList>
    </citation>
    <scope>NUCLEOTIDE SEQUENCE [LARGE SCALE GENOMIC DNA]</scope>
    <source>
        <strain evidence="2 3">LMG 26845</strain>
    </source>
</reference>
<organism evidence="2 3">
    <name type="scientific">Achromobacter insuavis</name>
    <dbReference type="NCBI Taxonomy" id="1287735"/>
    <lineage>
        <taxon>Bacteria</taxon>
        <taxon>Pseudomonadati</taxon>
        <taxon>Pseudomonadota</taxon>
        <taxon>Betaproteobacteria</taxon>
        <taxon>Burkholderiales</taxon>
        <taxon>Alcaligenaceae</taxon>
        <taxon>Achromobacter</taxon>
    </lineage>
</organism>
<sequence length="243" mass="25707">MRAQPGHVVQPLGQQARRAQHAGQRRQAVGEARGIQHRHNAGAGLGVLVGDQIEQGTSAHERDALADGAALVLQRHLRTAQGVHARRQPARERQHAIGGAGGQDQVGVGHGRAVAVAQHIERLAFGVPHQAAGPVIQLRRQLVHLAVQRIGLAVLEAIQRRLGPREAGRRLAVDLAASARRLVQHHRPQALGRQRLRGANAGGAGAHDHGQDQVHDASPSAASVPGTCSARSGALRRRMPASM</sequence>
<dbReference type="Proteomes" id="UP000507979">
    <property type="component" value="Unassembled WGS sequence"/>
</dbReference>
<gene>
    <name evidence="2" type="ORF">LMG26845_05202</name>
</gene>
<name>A0A6J5BCU2_9BURK</name>